<dbReference type="Proteomes" id="UP000299102">
    <property type="component" value="Unassembled WGS sequence"/>
</dbReference>
<protein>
    <submittedName>
        <fullName evidence="1">Uncharacterized protein</fullName>
    </submittedName>
</protein>
<accession>A0A4C1YDB1</accession>
<keyword evidence="2" id="KW-1185">Reference proteome</keyword>
<evidence type="ECO:0000313" key="2">
    <source>
        <dbReference type="Proteomes" id="UP000299102"/>
    </source>
</evidence>
<comment type="caution">
    <text evidence="1">The sequence shown here is derived from an EMBL/GenBank/DDBJ whole genome shotgun (WGS) entry which is preliminary data.</text>
</comment>
<dbReference type="EMBL" id="BGZK01001152">
    <property type="protein sequence ID" value="GBP72629.1"/>
    <property type="molecule type" value="Genomic_DNA"/>
</dbReference>
<gene>
    <name evidence="1" type="ORF">EVAR_83139_1</name>
</gene>
<name>A0A4C1YDB1_EUMVA</name>
<reference evidence="1 2" key="1">
    <citation type="journal article" date="2019" name="Commun. Biol.">
        <title>The bagworm genome reveals a unique fibroin gene that provides high tensile strength.</title>
        <authorList>
            <person name="Kono N."/>
            <person name="Nakamura H."/>
            <person name="Ohtoshi R."/>
            <person name="Tomita M."/>
            <person name="Numata K."/>
            <person name="Arakawa K."/>
        </authorList>
    </citation>
    <scope>NUCLEOTIDE SEQUENCE [LARGE SCALE GENOMIC DNA]</scope>
</reference>
<evidence type="ECO:0000313" key="1">
    <source>
        <dbReference type="EMBL" id="GBP72629.1"/>
    </source>
</evidence>
<organism evidence="1 2">
    <name type="scientific">Eumeta variegata</name>
    <name type="common">Bagworm moth</name>
    <name type="synonym">Eumeta japonica</name>
    <dbReference type="NCBI Taxonomy" id="151549"/>
    <lineage>
        <taxon>Eukaryota</taxon>
        <taxon>Metazoa</taxon>
        <taxon>Ecdysozoa</taxon>
        <taxon>Arthropoda</taxon>
        <taxon>Hexapoda</taxon>
        <taxon>Insecta</taxon>
        <taxon>Pterygota</taxon>
        <taxon>Neoptera</taxon>
        <taxon>Endopterygota</taxon>
        <taxon>Lepidoptera</taxon>
        <taxon>Glossata</taxon>
        <taxon>Ditrysia</taxon>
        <taxon>Tineoidea</taxon>
        <taxon>Psychidae</taxon>
        <taxon>Oiketicinae</taxon>
        <taxon>Eumeta</taxon>
    </lineage>
</organism>
<sequence>MITAAHGHLELQWSPVYCRLFRKEYALFLRNLLSKFFGNTYSNHSKILKFMVENIHEACGGKMPPINMMLMSRFVRVAAYRLVGRCRSEMLDVGWSRAKSDVGAAADSRDKCWPRSDPRRRKREAVVRLEGLALY</sequence>
<proteinExistence type="predicted"/>
<dbReference type="AlphaFoldDB" id="A0A4C1YDB1"/>